<name>A0A0D2ISR7_9EURO</name>
<dbReference type="PANTHER" id="PTHR40787:SF3">
    <property type="entry name" value="PROTEIN TRANSPORT PROTEIN SEC39"/>
    <property type="match status" value="1"/>
</dbReference>
<evidence type="ECO:0000256" key="2">
    <source>
        <dbReference type="ARBA" id="ARBA00022448"/>
    </source>
</evidence>
<evidence type="ECO:0000313" key="7">
    <source>
        <dbReference type="EMBL" id="KIX06221.1"/>
    </source>
</evidence>
<dbReference type="GeneID" id="25292267"/>
<comment type="subcellular location">
    <subcellularLocation>
        <location evidence="1">Endoplasmic reticulum</location>
    </subcellularLocation>
</comment>
<evidence type="ECO:0000256" key="3">
    <source>
        <dbReference type="ARBA" id="ARBA00022824"/>
    </source>
</evidence>
<evidence type="ECO:0000256" key="4">
    <source>
        <dbReference type="ARBA" id="ARBA00022927"/>
    </source>
</evidence>
<feature type="region of interest" description="Disordered" evidence="5">
    <location>
        <begin position="839"/>
        <end position="864"/>
    </location>
</feature>
<dbReference type="Pfam" id="PF08314">
    <property type="entry name" value="Sec39"/>
    <property type="match status" value="1"/>
</dbReference>
<organism evidence="7 8">
    <name type="scientific">Rhinocladiella mackenziei CBS 650.93</name>
    <dbReference type="NCBI Taxonomy" id="1442369"/>
    <lineage>
        <taxon>Eukaryota</taxon>
        <taxon>Fungi</taxon>
        <taxon>Dikarya</taxon>
        <taxon>Ascomycota</taxon>
        <taxon>Pezizomycotina</taxon>
        <taxon>Eurotiomycetes</taxon>
        <taxon>Chaetothyriomycetidae</taxon>
        <taxon>Chaetothyriales</taxon>
        <taxon>Herpotrichiellaceae</taxon>
        <taxon>Rhinocladiella</taxon>
    </lineage>
</organism>
<proteinExistence type="predicted"/>
<dbReference type="GO" id="GO:0006890">
    <property type="term" value="P:retrograde vesicle-mediated transport, Golgi to endoplasmic reticulum"/>
    <property type="evidence" value="ECO:0007669"/>
    <property type="project" value="InterPro"/>
</dbReference>
<evidence type="ECO:0000313" key="8">
    <source>
        <dbReference type="Proteomes" id="UP000053617"/>
    </source>
</evidence>
<evidence type="ECO:0000259" key="6">
    <source>
        <dbReference type="Pfam" id="PF08314"/>
    </source>
</evidence>
<evidence type="ECO:0000256" key="5">
    <source>
        <dbReference type="SAM" id="MobiDB-lite"/>
    </source>
</evidence>
<dbReference type="OrthoDB" id="342024at2759"/>
<keyword evidence="3" id="KW-0256">Endoplasmic reticulum</keyword>
<dbReference type="RefSeq" id="XP_013273357.1">
    <property type="nucleotide sequence ID" value="XM_013417903.1"/>
</dbReference>
<dbReference type="AlphaFoldDB" id="A0A0D2ISR7"/>
<dbReference type="EMBL" id="KN847477">
    <property type="protein sequence ID" value="KIX06221.1"/>
    <property type="molecule type" value="Genomic_DNA"/>
</dbReference>
<dbReference type="InterPro" id="IPR013244">
    <property type="entry name" value="Sec39_domain"/>
</dbReference>
<feature type="domain" description="Sec39" evidence="6">
    <location>
        <begin position="13"/>
        <end position="753"/>
    </location>
</feature>
<sequence>MTSLTELTDAHAVLLAVQLASDGDLDGLHRVVCWRRHVLSNILVFRILLSFSPVEFSKQSILVNFLKALEDTSLDSAGLEDTEIDLSICHMSRNDALRRCQALKLRPIPEHTAIDNGSELANFIIEWAKRLELLSGAAQPLLEFVEPFVRHDPHLRLWYEAYLVPVVRLQYEFYPDNEDVLGVQDLEMLPGREGIKQLLQYAERQHNSNLARDLDYVVRPWVRGAIGTKRRKIDQEDGDVATEEALWEPVNDWFVSSSRTDFNVVAKAFVQWDGPVENPQPHNRAVARFAQTGLAMIYGCSQTTPETMSVSREMLTKAAGLGGLRPRDLSKPQPDIVLPEFLGKEEDEADLLPSSLSRTENRFTQVNESSVQLLVGLLGTSEILLDLGLPLTMAELARVCVFGSERRHKDELRRLLQHIPRLTRRDIDWRFVRRQLLWLRSWTNQQQACSRHQRPAFLCKLSPVYMETQVLDTLLSASQYDTVKEVYIDTPHPPLPATEVESRVVAAIWEAYDNASNGSKDRGGMKRANEILRAFRPNFPESSSLTDIDHLIRATHSLSFYQLTLQHGVPFKPVVIRVQRDPLSLVGKVLEQDAKAYTKLDDLLEIGRNLVRAHLPNRGNYAEESDPIELRVFNAEHRITYLAIMAALAANDFDTAYAYVSTRLPRSSAEGAASGFVDDTSWRAAYAAGKHRPVGSPKNLSARIDSLTQRMELLSRALMLAPSGDALSGILATWRRYEEEMDGLKVQAVEEERAFDAKADASLPGAFGLEDRAADAAETNRVMARRTGPGAGPGPSYEEQAPLGLFEVAKGAATAFRKSAAFPLGSGGLQNLKIQDGSYRTKGNLGQEAVSPDASEGGRARKRDMVTNMVTSGLVSGMGWVLGAQPRDRVDQRDRREPE</sequence>
<keyword evidence="8" id="KW-1185">Reference proteome</keyword>
<keyword evidence="4" id="KW-0653">Protein transport</keyword>
<dbReference type="PANTHER" id="PTHR40787">
    <property type="entry name" value="SECRETED PROTEIN"/>
    <property type="match status" value="1"/>
</dbReference>
<keyword evidence="2" id="KW-0813">Transport</keyword>
<dbReference type="HOGENOM" id="CLU_006056_0_0_1"/>
<dbReference type="Proteomes" id="UP000053617">
    <property type="component" value="Unassembled WGS sequence"/>
</dbReference>
<dbReference type="VEuPathDB" id="FungiDB:Z518_04196"/>
<dbReference type="GO" id="GO:0015031">
    <property type="term" value="P:protein transport"/>
    <property type="evidence" value="ECO:0007669"/>
    <property type="project" value="UniProtKB-KW"/>
</dbReference>
<accession>A0A0D2ISR7</accession>
<dbReference type="GO" id="GO:0005783">
    <property type="term" value="C:endoplasmic reticulum"/>
    <property type="evidence" value="ECO:0007669"/>
    <property type="project" value="UniProtKB-SubCell"/>
</dbReference>
<protein>
    <recommendedName>
        <fullName evidence="6">Sec39 domain-containing protein</fullName>
    </recommendedName>
</protein>
<evidence type="ECO:0000256" key="1">
    <source>
        <dbReference type="ARBA" id="ARBA00004240"/>
    </source>
</evidence>
<gene>
    <name evidence="7" type="ORF">Z518_04196</name>
</gene>
<reference evidence="7 8" key="1">
    <citation type="submission" date="2015-01" db="EMBL/GenBank/DDBJ databases">
        <title>The Genome Sequence of Rhinocladiella mackenzie CBS 650.93.</title>
        <authorList>
            <consortium name="The Broad Institute Genomics Platform"/>
            <person name="Cuomo C."/>
            <person name="de Hoog S."/>
            <person name="Gorbushina A."/>
            <person name="Stielow B."/>
            <person name="Teixiera M."/>
            <person name="Abouelleil A."/>
            <person name="Chapman S.B."/>
            <person name="Priest M."/>
            <person name="Young S.K."/>
            <person name="Wortman J."/>
            <person name="Nusbaum C."/>
            <person name="Birren B."/>
        </authorList>
    </citation>
    <scope>NUCLEOTIDE SEQUENCE [LARGE SCALE GENOMIC DNA]</scope>
    <source>
        <strain evidence="7 8">CBS 650.93</strain>
    </source>
</reference>